<dbReference type="Proteomes" id="UP001596253">
    <property type="component" value="Unassembled WGS sequence"/>
</dbReference>
<dbReference type="RefSeq" id="WP_137635133.1">
    <property type="nucleotide sequence ID" value="NZ_BJDK01000003.1"/>
</dbReference>
<evidence type="ECO:0000256" key="5">
    <source>
        <dbReference type="ARBA" id="ARBA00023136"/>
    </source>
</evidence>
<keyword evidence="2" id="KW-0813">Transport</keyword>
<keyword evidence="5 6" id="KW-0472">Membrane</keyword>
<dbReference type="Gene3D" id="1.20.1250.20">
    <property type="entry name" value="MFS general substrate transporter like domains"/>
    <property type="match status" value="2"/>
</dbReference>
<evidence type="ECO:0000313" key="8">
    <source>
        <dbReference type="EMBL" id="MFC6165032.1"/>
    </source>
</evidence>
<dbReference type="SUPFAM" id="SSF103473">
    <property type="entry name" value="MFS general substrate transporter"/>
    <property type="match status" value="1"/>
</dbReference>
<proteinExistence type="predicted"/>
<evidence type="ECO:0000256" key="2">
    <source>
        <dbReference type="ARBA" id="ARBA00022448"/>
    </source>
</evidence>
<feature type="transmembrane region" description="Helical" evidence="6">
    <location>
        <begin position="378"/>
        <end position="398"/>
    </location>
</feature>
<accession>A0ABW1R888</accession>
<dbReference type="InterPro" id="IPR050327">
    <property type="entry name" value="Proton-linked_MCT"/>
</dbReference>
<dbReference type="PANTHER" id="PTHR11360">
    <property type="entry name" value="MONOCARBOXYLATE TRANSPORTER"/>
    <property type="match status" value="1"/>
</dbReference>
<comment type="subcellular location">
    <subcellularLocation>
        <location evidence="1">Cell membrane</location>
        <topology evidence="1">Multi-pass membrane protein</topology>
    </subcellularLocation>
</comment>
<feature type="transmembrane region" description="Helical" evidence="6">
    <location>
        <begin position="285"/>
        <end position="303"/>
    </location>
</feature>
<keyword evidence="9" id="KW-1185">Reference proteome</keyword>
<feature type="domain" description="Major facilitator superfamily (MFS) profile" evidence="7">
    <location>
        <begin position="1"/>
        <end position="401"/>
    </location>
</feature>
<gene>
    <name evidence="8" type="ORF">ACFP3T_10155</name>
</gene>
<feature type="transmembrane region" description="Helical" evidence="6">
    <location>
        <begin position="165"/>
        <end position="186"/>
    </location>
</feature>
<evidence type="ECO:0000313" key="9">
    <source>
        <dbReference type="Proteomes" id="UP001596253"/>
    </source>
</evidence>
<dbReference type="CDD" id="cd17353">
    <property type="entry name" value="MFS_OFA_like"/>
    <property type="match status" value="1"/>
</dbReference>
<evidence type="ECO:0000256" key="6">
    <source>
        <dbReference type="SAM" id="Phobius"/>
    </source>
</evidence>
<feature type="transmembrane region" description="Helical" evidence="6">
    <location>
        <begin position="219"/>
        <end position="244"/>
    </location>
</feature>
<feature type="transmembrane region" description="Helical" evidence="6">
    <location>
        <begin position="48"/>
        <end position="67"/>
    </location>
</feature>
<name>A0ABW1R888_9LACO</name>
<feature type="transmembrane region" description="Helical" evidence="6">
    <location>
        <begin position="342"/>
        <end position="366"/>
    </location>
</feature>
<dbReference type="InterPro" id="IPR036259">
    <property type="entry name" value="MFS_trans_sf"/>
</dbReference>
<feature type="transmembrane region" description="Helical" evidence="6">
    <location>
        <begin position="12"/>
        <end position="36"/>
    </location>
</feature>
<feature type="transmembrane region" description="Helical" evidence="6">
    <location>
        <begin position="250"/>
        <end position="273"/>
    </location>
</feature>
<dbReference type="PROSITE" id="PS50850">
    <property type="entry name" value="MFS"/>
    <property type="match status" value="1"/>
</dbReference>
<evidence type="ECO:0000256" key="4">
    <source>
        <dbReference type="ARBA" id="ARBA00022989"/>
    </source>
</evidence>
<keyword evidence="4 6" id="KW-1133">Transmembrane helix</keyword>
<feature type="transmembrane region" description="Helical" evidence="6">
    <location>
        <begin position="103"/>
        <end position="127"/>
    </location>
</feature>
<reference evidence="9" key="1">
    <citation type="journal article" date="2019" name="Int. J. Syst. Evol. Microbiol.">
        <title>The Global Catalogue of Microorganisms (GCM) 10K type strain sequencing project: providing services to taxonomists for standard genome sequencing and annotation.</title>
        <authorList>
            <consortium name="The Broad Institute Genomics Platform"/>
            <consortium name="The Broad Institute Genome Sequencing Center for Infectious Disease"/>
            <person name="Wu L."/>
            <person name="Ma J."/>
        </authorList>
    </citation>
    <scope>NUCLEOTIDE SEQUENCE [LARGE SCALE GENOMIC DNA]</scope>
    <source>
        <strain evidence="9">CCM 8932</strain>
    </source>
</reference>
<organism evidence="8 9">
    <name type="scientific">Lactiplantibacillus dongliensis</name>
    <dbReference type="NCBI Taxonomy" id="2559919"/>
    <lineage>
        <taxon>Bacteria</taxon>
        <taxon>Bacillati</taxon>
        <taxon>Bacillota</taxon>
        <taxon>Bacilli</taxon>
        <taxon>Lactobacillales</taxon>
        <taxon>Lactobacillaceae</taxon>
        <taxon>Lactiplantibacillus</taxon>
    </lineage>
</organism>
<evidence type="ECO:0000256" key="3">
    <source>
        <dbReference type="ARBA" id="ARBA00022692"/>
    </source>
</evidence>
<evidence type="ECO:0000256" key="1">
    <source>
        <dbReference type="ARBA" id="ARBA00004651"/>
    </source>
</evidence>
<feature type="transmembrane region" description="Helical" evidence="6">
    <location>
        <begin position="79"/>
        <end position="97"/>
    </location>
</feature>
<dbReference type="EMBL" id="JBHSSD010000042">
    <property type="protein sequence ID" value="MFC6165032.1"/>
    <property type="molecule type" value="Genomic_DNA"/>
</dbReference>
<comment type="caution">
    <text evidence="8">The sequence shown here is derived from an EMBL/GenBank/DDBJ whole genome shotgun (WGS) entry which is preliminary data.</text>
</comment>
<feature type="transmembrane region" description="Helical" evidence="6">
    <location>
        <begin position="139"/>
        <end position="159"/>
    </location>
</feature>
<protein>
    <submittedName>
        <fullName evidence="8">OFA family MFS transporter</fullName>
    </submittedName>
</protein>
<dbReference type="InterPro" id="IPR020846">
    <property type="entry name" value="MFS_dom"/>
</dbReference>
<keyword evidence="3 6" id="KW-0812">Transmembrane</keyword>
<evidence type="ECO:0000259" key="7">
    <source>
        <dbReference type="PROSITE" id="PS50850"/>
    </source>
</evidence>
<feature type="transmembrane region" description="Helical" evidence="6">
    <location>
        <begin position="309"/>
        <end position="330"/>
    </location>
</feature>
<sequence length="411" mass="43367">METTNAKVVRRSHVFTAAFLIIFCCAASSAFSVFSVPLQHATGGTESQVALTLTLYEFFMACFGVASGHIMDKFGAKKLMYFGGLIFGLGWLLTAFVHNLFFLYITVGLMAGAGNGIMYNPALLTALKWFPEKRGTVSGFLLAAASLGPLVLAKAGAILCDQYGMNGFIPIGLAYLVICWAVGWMMDTPTEQNQDKSATDPAAPVNDYTPQAMLKTWQFWLLLLLFSIACTAGIMLIGSLSMIAQVQLSMTPIVAANMVVVNTLANFGGRILTGTITDKLGQTKTLAGILALTIIGLAGLRFSTGLVSFTIFLILLGASFGGVLVVYPTLTGNAFGTTHSGINYGLMFFGYAIGSLVGPQIAALFINKGAGTAAYYPAYMVAIGVAVVGLIIDLFLMAKGVGASQTKESAK</sequence>
<dbReference type="Pfam" id="PF07690">
    <property type="entry name" value="MFS_1"/>
    <property type="match status" value="1"/>
</dbReference>
<dbReference type="InterPro" id="IPR011701">
    <property type="entry name" value="MFS"/>
</dbReference>